<protein>
    <submittedName>
        <fullName evidence="2">Tetratricopeptide repeat protein</fullName>
    </submittedName>
</protein>
<evidence type="ECO:0000313" key="3">
    <source>
        <dbReference type="Proteomes" id="UP001179830"/>
    </source>
</evidence>
<dbReference type="SUPFAM" id="SSF81901">
    <property type="entry name" value="HCP-like"/>
    <property type="match status" value="2"/>
</dbReference>
<organism evidence="2 3">
    <name type="scientific">Halomonas alkaliantarctica</name>
    <dbReference type="NCBI Taxonomy" id="232346"/>
    <lineage>
        <taxon>Bacteria</taxon>
        <taxon>Pseudomonadati</taxon>
        <taxon>Pseudomonadota</taxon>
        <taxon>Gammaproteobacteria</taxon>
        <taxon>Oceanospirillales</taxon>
        <taxon>Halomonadaceae</taxon>
        <taxon>Halomonas</taxon>
    </lineage>
</organism>
<dbReference type="InterPro" id="IPR050767">
    <property type="entry name" value="Sel1_AlgK"/>
</dbReference>
<evidence type="ECO:0000256" key="1">
    <source>
        <dbReference type="SAM" id="MobiDB-lite"/>
    </source>
</evidence>
<reference evidence="2" key="1">
    <citation type="submission" date="2023-04" db="EMBL/GenBank/DDBJ databases">
        <title>Complete genome sequence of Halomonas alkaliantarctica MSP3 isolated from marine sediment, Jeju Island.</title>
        <authorList>
            <person name="Park S.-J."/>
        </authorList>
    </citation>
    <scope>NUCLEOTIDE SEQUENCE</scope>
    <source>
        <strain evidence="2">MSP3</strain>
    </source>
</reference>
<dbReference type="RefSeq" id="WP_280104188.1">
    <property type="nucleotide sequence ID" value="NZ_CP122961.1"/>
</dbReference>
<sequence length="370" mass="41997">MTIVDITPLRVVGGFVIVKIKEVLYVMLLKKSVFAALLMWSLNSWALPADIQAAKDEGMRLYGLGISVETIPYLEPAAEAGDVEAMYYLAEVHRLRNMGLTTEAMEWYLKAAEQGDPYAMLRLFQGGACIVGDRCPEGSDDWQEKGWREAALEITQPKAEAGDPEAMLAMYYIYANLDTSWVTSVYNFLGIPTRASKWLKRAAEAGLPEAQNTWGRRIMGGRGWYFTKNRRLEAAESWFSRAAEQGYVPAMEQMERVNREQEDFEASWQWMVQASDNGSYSNRFGLGWCYLDPSYPPDQRCINEEDPIKGWAILYALSHELDGDNAPSSLMSRNQDKLDESERQEAKALAEAEWIGRQPPLSRFPQRFGF</sequence>
<dbReference type="EMBL" id="CP122961">
    <property type="protein sequence ID" value="WGI24385.1"/>
    <property type="molecule type" value="Genomic_DNA"/>
</dbReference>
<evidence type="ECO:0000313" key="2">
    <source>
        <dbReference type="EMBL" id="WGI24385.1"/>
    </source>
</evidence>
<dbReference type="Gene3D" id="1.25.40.10">
    <property type="entry name" value="Tetratricopeptide repeat domain"/>
    <property type="match status" value="2"/>
</dbReference>
<name>A0ABY8LIV8_9GAMM</name>
<dbReference type="PANTHER" id="PTHR11102:SF160">
    <property type="entry name" value="ERAD-ASSOCIATED E3 UBIQUITIN-PROTEIN LIGASE COMPONENT HRD3"/>
    <property type="match status" value="1"/>
</dbReference>
<feature type="region of interest" description="Disordered" evidence="1">
    <location>
        <begin position="325"/>
        <end position="345"/>
    </location>
</feature>
<keyword evidence="3" id="KW-1185">Reference proteome</keyword>
<accession>A0ABY8LIV8</accession>
<feature type="compositionally biased region" description="Basic and acidic residues" evidence="1">
    <location>
        <begin position="334"/>
        <end position="345"/>
    </location>
</feature>
<proteinExistence type="predicted"/>
<dbReference type="InterPro" id="IPR011990">
    <property type="entry name" value="TPR-like_helical_dom_sf"/>
</dbReference>
<dbReference type="Pfam" id="PF08238">
    <property type="entry name" value="Sel1"/>
    <property type="match status" value="3"/>
</dbReference>
<dbReference type="InterPro" id="IPR006597">
    <property type="entry name" value="Sel1-like"/>
</dbReference>
<dbReference type="Proteomes" id="UP001179830">
    <property type="component" value="Chromosome"/>
</dbReference>
<gene>
    <name evidence="2" type="ORF">QEN58_13735</name>
</gene>
<dbReference type="SMART" id="SM00671">
    <property type="entry name" value="SEL1"/>
    <property type="match status" value="2"/>
</dbReference>
<dbReference type="PANTHER" id="PTHR11102">
    <property type="entry name" value="SEL-1-LIKE PROTEIN"/>
    <property type="match status" value="1"/>
</dbReference>